<keyword evidence="3" id="KW-1185">Reference proteome</keyword>
<organism evidence="2 3">
    <name type="scientific">Allohahella marinimesophila</name>
    <dbReference type="NCBI Taxonomy" id="1054972"/>
    <lineage>
        <taxon>Bacteria</taxon>
        <taxon>Pseudomonadati</taxon>
        <taxon>Pseudomonadota</taxon>
        <taxon>Gammaproteobacteria</taxon>
        <taxon>Oceanospirillales</taxon>
        <taxon>Hahellaceae</taxon>
        <taxon>Allohahella</taxon>
    </lineage>
</organism>
<feature type="transmembrane region" description="Helical" evidence="1">
    <location>
        <begin position="121"/>
        <end position="144"/>
    </location>
</feature>
<feature type="transmembrane region" description="Helical" evidence="1">
    <location>
        <begin position="96"/>
        <end position="115"/>
    </location>
</feature>
<sequence>MSILAWLEASGPARILAQSEWLYPLVNAGHIVGIALLVGTVAALDMRILGWLGRSIAIADVERLLRPLALIGLGLVIVTGLSLFSVQATSYAESTVFRIKLLLIAVAGLNAALYQTTTHRLWHQIMAALSLLLWLAVITMGRLIGFR</sequence>
<evidence type="ECO:0008006" key="4">
    <source>
        <dbReference type="Google" id="ProtNLM"/>
    </source>
</evidence>
<reference evidence="3" key="1">
    <citation type="journal article" date="2019" name="Int. J. Syst. Evol. Microbiol.">
        <title>The Global Catalogue of Microorganisms (GCM) 10K type strain sequencing project: providing services to taxonomists for standard genome sequencing and annotation.</title>
        <authorList>
            <consortium name="The Broad Institute Genomics Platform"/>
            <consortium name="The Broad Institute Genome Sequencing Center for Infectious Disease"/>
            <person name="Wu L."/>
            <person name="Ma J."/>
        </authorList>
    </citation>
    <scope>NUCLEOTIDE SEQUENCE [LARGE SCALE GENOMIC DNA]</scope>
    <source>
        <strain evidence="3">JCM 17555</strain>
    </source>
</reference>
<dbReference type="Proteomes" id="UP001501337">
    <property type="component" value="Unassembled WGS sequence"/>
</dbReference>
<feature type="transmembrane region" description="Helical" evidence="1">
    <location>
        <begin position="21"/>
        <end position="44"/>
    </location>
</feature>
<gene>
    <name evidence="2" type="ORF">GCM10022278_13180</name>
</gene>
<keyword evidence="1" id="KW-0472">Membrane</keyword>
<dbReference type="RefSeq" id="WP_344804541.1">
    <property type="nucleotide sequence ID" value="NZ_BAABBO010000007.1"/>
</dbReference>
<name>A0ABP7NX77_9GAMM</name>
<keyword evidence="1" id="KW-1133">Transmembrane helix</keyword>
<keyword evidence="1" id="KW-0812">Transmembrane</keyword>
<feature type="transmembrane region" description="Helical" evidence="1">
    <location>
        <begin position="64"/>
        <end position="84"/>
    </location>
</feature>
<evidence type="ECO:0000313" key="3">
    <source>
        <dbReference type="Proteomes" id="UP001501337"/>
    </source>
</evidence>
<accession>A0ABP7NX77</accession>
<dbReference type="EMBL" id="BAABBO010000007">
    <property type="protein sequence ID" value="GAA3956004.1"/>
    <property type="molecule type" value="Genomic_DNA"/>
</dbReference>
<evidence type="ECO:0000313" key="2">
    <source>
        <dbReference type="EMBL" id="GAA3956004.1"/>
    </source>
</evidence>
<comment type="caution">
    <text evidence="2">The sequence shown here is derived from an EMBL/GenBank/DDBJ whole genome shotgun (WGS) entry which is preliminary data.</text>
</comment>
<proteinExistence type="predicted"/>
<evidence type="ECO:0000256" key="1">
    <source>
        <dbReference type="SAM" id="Phobius"/>
    </source>
</evidence>
<protein>
    <recommendedName>
        <fullName evidence="4">DUF2214 domain-containing protein</fullName>
    </recommendedName>
</protein>